<dbReference type="InterPro" id="IPR025110">
    <property type="entry name" value="AMP-bd_C"/>
</dbReference>
<dbReference type="Gene3D" id="3.40.50.12780">
    <property type="entry name" value="N-terminal domain of ligase-like"/>
    <property type="match status" value="1"/>
</dbReference>
<evidence type="ECO:0000256" key="2">
    <source>
        <dbReference type="ARBA" id="ARBA00022598"/>
    </source>
</evidence>
<evidence type="ECO:0000259" key="4">
    <source>
        <dbReference type="Pfam" id="PF13193"/>
    </source>
</evidence>
<evidence type="ECO:0000256" key="1">
    <source>
        <dbReference type="ARBA" id="ARBA00006432"/>
    </source>
</evidence>
<evidence type="ECO:0000313" key="5">
    <source>
        <dbReference type="EMBL" id="GAA2402513.1"/>
    </source>
</evidence>
<sequence length="540" mass="57790">MARYQAGRRSLAELWGTAVTEDGYAGHPGRVLHPRPGSLGEMLAGVPRWADRTFIVQGRRRISFAHFLGAVESAAAQLARRGVGAGDRVLLLGYNGPDWILALWAAWRAGAVPVLGNRWWSKSETEHALKLLRPALTFTDLPEPGAHGITGSLAPEDLSAAFDGVPPADLDAVIAGFPAPPEDDPALILFTSGSTGSPKGVVLSHRSVIANQHNLLSRSGRLPGDLPADAPQPVALVCTPLFHVGGVSNLLTNLLTGAKLVLNEGRFDPGRILELIETERVQSFGGVPTMAIRVLEHPDFATRDLSSLRSWPLGGAPVPTSLLETIGRRVPQLERRGLNNTWGMSESGGFLTVAGNRDLAQRPGTVGRPYPAVELRIADPDESGSGEILVRSPTVMLGYLTPDGVPDATVDDDGWLHTGDLGHVDDDGYLYINGRSKDVVIRGGENIACPHVEAALARHPLLVEVAVLGVPHPDLGEELAAVVVHRPGNAPTEDGLREFLTGTLAYFEIPTRWRVQTEELPTLPGEKIDKRTLRARFGTG</sequence>
<proteinExistence type="inferred from homology"/>
<dbReference type="GO" id="GO:0016874">
    <property type="term" value="F:ligase activity"/>
    <property type="evidence" value="ECO:0007669"/>
    <property type="project" value="UniProtKB-KW"/>
</dbReference>
<dbReference type="EMBL" id="BAAARW010000002">
    <property type="protein sequence ID" value="GAA2402513.1"/>
    <property type="molecule type" value="Genomic_DNA"/>
</dbReference>
<comment type="caution">
    <text evidence="5">The sequence shown here is derived from an EMBL/GenBank/DDBJ whole genome shotgun (WGS) entry which is preliminary data.</text>
</comment>
<dbReference type="Pfam" id="PF00501">
    <property type="entry name" value="AMP-binding"/>
    <property type="match status" value="1"/>
</dbReference>
<comment type="similarity">
    <text evidence="1">Belongs to the ATP-dependent AMP-binding enzyme family.</text>
</comment>
<protein>
    <submittedName>
        <fullName evidence="5">Linear/branched/unsaturated fatty acid:CoA ligase LbuL</fullName>
    </submittedName>
</protein>
<organism evidence="5 6">
    <name type="scientific">Actinomadura vinacea</name>
    <dbReference type="NCBI Taxonomy" id="115336"/>
    <lineage>
        <taxon>Bacteria</taxon>
        <taxon>Bacillati</taxon>
        <taxon>Actinomycetota</taxon>
        <taxon>Actinomycetes</taxon>
        <taxon>Streptosporangiales</taxon>
        <taxon>Thermomonosporaceae</taxon>
        <taxon>Actinomadura</taxon>
    </lineage>
</organism>
<dbReference type="Pfam" id="PF13193">
    <property type="entry name" value="AMP-binding_C"/>
    <property type="match status" value="1"/>
</dbReference>
<accession>A0ABN3IGI1</accession>
<dbReference type="Gene3D" id="3.30.300.30">
    <property type="match status" value="1"/>
</dbReference>
<dbReference type="SUPFAM" id="SSF56801">
    <property type="entry name" value="Acetyl-CoA synthetase-like"/>
    <property type="match status" value="1"/>
</dbReference>
<keyword evidence="6" id="KW-1185">Reference proteome</keyword>
<dbReference type="PROSITE" id="PS00455">
    <property type="entry name" value="AMP_BINDING"/>
    <property type="match status" value="1"/>
</dbReference>
<feature type="domain" description="AMP-dependent synthetase/ligase" evidence="3">
    <location>
        <begin position="48"/>
        <end position="400"/>
    </location>
</feature>
<evidence type="ECO:0000259" key="3">
    <source>
        <dbReference type="Pfam" id="PF00501"/>
    </source>
</evidence>
<keyword evidence="2 5" id="KW-0436">Ligase</keyword>
<dbReference type="InterPro" id="IPR020845">
    <property type="entry name" value="AMP-binding_CS"/>
</dbReference>
<dbReference type="PANTHER" id="PTHR43201:SF5">
    <property type="entry name" value="MEDIUM-CHAIN ACYL-COA LIGASE ACSF2, MITOCHONDRIAL"/>
    <property type="match status" value="1"/>
</dbReference>
<dbReference type="InterPro" id="IPR000873">
    <property type="entry name" value="AMP-dep_synth/lig_dom"/>
</dbReference>
<evidence type="ECO:0000313" key="6">
    <source>
        <dbReference type="Proteomes" id="UP001501231"/>
    </source>
</evidence>
<dbReference type="RefSeq" id="WP_344586955.1">
    <property type="nucleotide sequence ID" value="NZ_BAAARW010000002.1"/>
</dbReference>
<gene>
    <name evidence="5" type="primary">lbuL_1</name>
    <name evidence="5" type="ORF">GCM10010191_07490</name>
</gene>
<dbReference type="Proteomes" id="UP001501231">
    <property type="component" value="Unassembled WGS sequence"/>
</dbReference>
<feature type="domain" description="AMP-binding enzyme C-terminal" evidence="4">
    <location>
        <begin position="452"/>
        <end position="521"/>
    </location>
</feature>
<name>A0ABN3IGI1_9ACTN</name>
<reference evidence="5 6" key="1">
    <citation type="journal article" date="2019" name="Int. J. Syst. Evol. Microbiol.">
        <title>The Global Catalogue of Microorganisms (GCM) 10K type strain sequencing project: providing services to taxonomists for standard genome sequencing and annotation.</title>
        <authorList>
            <consortium name="The Broad Institute Genomics Platform"/>
            <consortium name="The Broad Institute Genome Sequencing Center for Infectious Disease"/>
            <person name="Wu L."/>
            <person name="Ma J."/>
        </authorList>
    </citation>
    <scope>NUCLEOTIDE SEQUENCE [LARGE SCALE GENOMIC DNA]</scope>
    <source>
        <strain evidence="5 6">JCM 3325</strain>
    </source>
</reference>
<dbReference type="InterPro" id="IPR045851">
    <property type="entry name" value="AMP-bd_C_sf"/>
</dbReference>
<dbReference type="InterPro" id="IPR042099">
    <property type="entry name" value="ANL_N_sf"/>
</dbReference>
<dbReference type="PANTHER" id="PTHR43201">
    <property type="entry name" value="ACYL-COA SYNTHETASE"/>
    <property type="match status" value="1"/>
</dbReference>